<keyword evidence="4 10" id="KW-1133">Transmembrane helix</keyword>
<feature type="binding site" evidence="10">
    <location>
        <position position="70"/>
    </location>
    <ligand>
        <name>Na(+)</name>
        <dbReference type="ChEBI" id="CHEBI:29101"/>
        <note>structural</note>
    </ligand>
</feature>
<evidence type="ECO:0000313" key="12">
    <source>
        <dbReference type="EMBL" id="PTG28666.1"/>
    </source>
</evidence>
<dbReference type="GO" id="GO:0005886">
    <property type="term" value="C:plasma membrane"/>
    <property type="evidence" value="ECO:0007669"/>
    <property type="project" value="UniProtKB-SubCell"/>
</dbReference>
<evidence type="ECO:0000313" key="11">
    <source>
        <dbReference type="EMBL" id="PTG11923.1"/>
    </source>
</evidence>
<evidence type="ECO:0000256" key="2">
    <source>
        <dbReference type="ARBA" id="ARBA00022475"/>
    </source>
</evidence>
<evidence type="ECO:0000256" key="6">
    <source>
        <dbReference type="ARBA" id="ARBA00023303"/>
    </source>
</evidence>
<evidence type="ECO:0000313" key="14">
    <source>
        <dbReference type="Proteomes" id="UP000242008"/>
    </source>
</evidence>
<keyword evidence="6 10" id="KW-0407">Ion channel</keyword>
<keyword evidence="10" id="KW-0915">Sodium</keyword>
<evidence type="ECO:0000256" key="8">
    <source>
        <dbReference type="ARBA" id="ARBA00035585"/>
    </source>
</evidence>
<name>A0AAE5SYX5_STACR</name>
<keyword evidence="5 10" id="KW-0472">Membrane</keyword>
<sequence>MTLIAILIGGGIGATLRAFLTELIPPQGRYSFPLSTFIINISGCFMFGFLTPLFTEHHALYFFVFVGILGGFTTFSTLQLDLIKMIQHRHWQSFILLFVIQYLGCFIAIFIGYQCSFVLFDSFH</sequence>
<comment type="function">
    <text evidence="9 10">Fluoride-specific ion channel. Important for reducing fluoride concentration in the cell, thus reducing its toxicity.</text>
</comment>
<dbReference type="EMBL" id="PZBZ01000062">
    <property type="protein sequence ID" value="PTG11923.1"/>
    <property type="molecule type" value="Genomic_DNA"/>
</dbReference>
<dbReference type="EMBL" id="PZAO01000038">
    <property type="protein sequence ID" value="PTG67934.1"/>
    <property type="molecule type" value="Genomic_DNA"/>
</dbReference>
<dbReference type="Proteomes" id="UP000242008">
    <property type="component" value="Unassembled WGS sequence"/>
</dbReference>
<evidence type="ECO:0000256" key="1">
    <source>
        <dbReference type="ARBA" id="ARBA00004651"/>
    </source>
</evidence>
<protein>
    <recommendedName>
        <fullName evidence="10">Fluoride-specific ion channel FluC</fullName>
    </recommendedName>
</protein>
<keyword evidence="10" id="KW-0813">Transport</keyword>
<evidence type="ECO:0000256" key="3">
    <source>
        <dbReference type="ARBA" id="ARBA00022692"/>
    </source>
</evidence>
<dbReference type="GO" id="GO:0046872">
    <property type="term" value="F:metal ion binding"/>
    <property type="evidence" value="ECO:0007669"/>
    <property type="project" value="UniProtKB-KW"/>
</dbReference>
<dbReference type="EMBL" id="PZCM01000001">
    <property type="protein sequence ID" value="PTG28666.1"/>
    <property type="molecule type" value="Genomic_DNA"/>
</dbReference>
<proteinExistence type="inferred from homology"/>
<comment type="similarity">
    <text evidence="7 10">Belongs to the fluoride channel Fluc/FEX (TC 1.A.43) family.</text>
</comment>
<evidence type="ECO:0000256" key="5">
    <source>
        <dbReference type="ARBA" id="ARBA00023136"/>
    </source>
</evidence>
<evidence type="ECO:0000256" key="4">
    <source>
        <dbReference type="ARBA" id="ARBA00022989"/>
    </source>
</evidence>
<evidence type="ECO:0000256" key="7">
    <source>
        <dbReference type="ARBA" id="ARBA00035120"/>
    </source>
</evidence>
<feature type="transmembrane region" description="Helical" evidence="10">
    <location>
        <begin position="6"/>
        <end position="25"/>
    </location>
</feature>
<evidence type="ECO:0000256" key="9">
    <source>
        <dbReference type="ARBA" id="ARBA00049940"/>
    </source>
</evidence>
<keyword evidence="10" id="KW-0406">Ion transport</keyword>
<comment type="catalytic activity">
    <reaction evidence="8">
        <text>fluoride(in) = fluoride(out)</text>
        <dbReference type="Rhea" id="RHEA:76159"/>
        <dbReference type="ChEBI" id="CHEBI:17051"/>
    </reaction>
    <physiologicalReaction direction="left-to-right" evidence="8">
        <dbReference type="Rhea" id="RHEA:76160"/>
    </physiologicalReaction>
</comment>
<evidence type="ECO:0000256" key="10">
    <source>
        <dbReference type="HAMAP-Rule" id="MF_00454"/>
    </source>
</evidence>
<comment type="activity regulation">
    <text evidence="10">Na(+) is not transported, but it plays an essential structural role and its presence is essential for fluoride channel function.</text>
</comment>
<dbReference type="AlphaFoldDB" id="A0AAE5SYX5"/>
<dbReference type="Pfam" id="PF02537">
    <property type="entry name" value="CRCB"/>
    <property type="match status" value="1"/>
</dbReference>
<keyword evidence="14" id="KW-1185">Reference proteome</keyword>
<evidence type="ECO:0000313" key="15">
    <source>
        <dbReference type="Proteomes" id="UP000242144"/>
    </source>
</evidence>
<dbReference type="GO" id="GO:0062054">
    <property type="term" value="F:fluoride channel activity"/>
    <property type="evidence" value="ECO:0007669"/>
    <property type="project" value="UniProtKB-UniRule"/>
</dbReference>
<reference evidence="11" key="2">
    <citation type="submission" date="2018-03" db="EMBL/GenBank/DDBJ databases">
        <authorList>
            <person name="Naushad S."/>
        </authorList>
    </citation>
    <scope>NUCLEOTIDE SEQUENCE</scope>
    <source>
        <strain evidence="12">SNUC 105</strain>
        <strain evidence="13">SNUC 1363</strain>
        <strain evidence="11">SNUC 505</strain>
    </source>
</reference>
<gene>
    <name evidence="10" type="primary">fluC</name>
    <name evidence="10" type="synonym">crcB</name>
    <name evidence="12" type="ORF">BU638_00240</name>
    <name evidence="11" type="ORF">BU653_09870</name>
    <name evidence="13" type="ORF">BU676_11095</name>
</gene>
<keyword evidence="3 10" id="KW-0812">Transmembrane</keyword>
<feature type="transmembrane region" description="Helical" evidence="10">
    <location>
        <begin position="94"/>
        <end position="120"/>
    </location>
</feature>
<dbReference type="InterPro" id="IPR003691">
    <property type="entry name" value="FluC"/>
</dbReference>
<dbReference type="HAMAP" id="MF_00454">
    <property type="entry name" value="FluC"/>
    <property type="match status" value="1"/>
</dbReference>
<dbReference type="RefSeq" id="WP_037574506.1">
    <property type="nucleotide sequence ID" value="NZ_BMDK01000001.1"/>
</dbReference>
<evidence type="ECO:0000313" key="13">
    <source>
        <dbReference type="EMBL" id="PTG67934.1"/>
    </source>
</evidence>
<comment type="subcellular location">
    <subcellularLocation>
        <location evidence="1 10">Cell membrane</location>
        <topology evidence="1 10">Multi-pass membrane protein</topology>
    </subcellularLocation>
</comment>
<feature type="transmembrane region" description="Helical" evidence="10">
    <location>
        <begin position="60"/>
        <end position="82"/>
    </location>
</feature>
<organism evidence="11 16">
    <name type="scientific">Staphylococcus chromogenes</name>
    <name type="common">Staphylococcus hyicus subsp. chromogenes</name>
    <dbReference type="NCBI Taxonomy" id="46126"/>
    <lineage>
        <taxon>Bacteria</taxon>
        <taxon>Bacillati</taxon>
        <taxon>Bacillota</taxon>
        <taxon>Bacilli</taxon>
        <taxon>Bacillales</taxon>
        <taxon>Staphylococcaceae</taxon>
        <taxon>Staphylococcus</taxon>
    </lineage>
</organism>
<comment type="caution">
    <text evidence="11">The sequence shown here is derived from an EMBL/GenBank/DDBJ whole genome shotgun (WGS) entry which is preliminary data.</text>
</comment>
<dbReference type="PANTHER" id="PTHR28259">
    <property type="entry name" value="FLUORIDE EXPORT PROTEIN 1-RELATED"/>
    <property type="match status" value="1"/>
</dbReference>
<feature type="transmembrane region" description="Helical" evidence="10">
    <location>
        <begin position="37"/>
        <end position="54"/>
    </location>
</feature>
<keyword evidence="10" id="KW-0479">Metal-binding</keyword>
<dbReference type="Proteomes" id="UP000242144">
    <property type="component" value="Unassembled WGS sequence"/>
</dbReference>
<feature type="binding site" evidence="10">
    <location>
        <position position="73"/>
    </location>
    <ligand>
        <name>Na(+)</name>
        <dbReference type="ChEBI" id="CHEBI:29101"/>
        <note>structural</note>
    </ligand>
</feature>
<accession>A0AAE5SYX5</accession>
<dbReference type="GO" id="GO:0140114">
    <property type="term" value="P:cellular detoxification of fluoride"/>
    <property type="evidence" value="ECO:0007669"/>
    <property type="project" value="UniProtKB-UniRule"/>
</dbReference>
<evidence type="ECO:0000313" key="16">
    <source>
        <dbReference type="Proteomes" id="UP000242704"/>
    </source>
</evidence>
<reference evidence="14 15" key="1">
    <citation type="journal article" date="2016" name="Front. Microbiol.">
        <title>Comprehensive Phylogenetic Analysis of Bovine Non-aureus Staphylococci Species Based on Whole-Genome Sequencing.</title>
        <authorList>
            <person name="Naushad S."/>
            <person name="Barkema H.W."/>
            <person name="Luby C."/>
            <person name="Condas L.A."/>
            <person name="Nobrega D.B."/>
            <person name="Carson D.A."/>
            <person name="De Buck J."/>
        </authorList>
    </citation>
    <scope>NUCLEOTIDE SEQUENCE [LARGE SCALE GENOMIC DNA]</scope>
    <source>
        <strain evidence="12 15">SNUC 105</strain>
        <strain evidence="13 14">SNUC 1363</strain>
        <strain evidence="11 16">SNUC 505</strain>
    </source>
</reference>
<keyword evidence="2 10" id="KW-1003">Cell membrane</keyword>
<dbReference type="PANTHER" id="PTHR28259:SF1">
    <property type="entry name" value="FLUORIDE EXPORT PROTEIN 1-RELATED"/>
    <property type="match status" value="1"/>
</dbReference>
<dbReference type="Proteomes" id="UP000242704">
    <property type="component" value="Unassembled WGS sequence"/>
</dbReference>